<sequence>METSQKDLYAKNTTPEDSQSSSKAIVHLYRHCNTYAYSFNTKRLNPYEVSDTYGSGTLYNTKKARYFLIELDKDADLLLIRKNFFTIYTNDIDMTNDHQRIFNSTSKKLNLNYLIGTYLTFTFTINRQFSPDVVKKYFKRLRQLLLEKISRSHVIYLEFYFPCGLNNVWGCNVRCNQLAAFVLSQNQWKCIKYDVIIRRYNKWRGNKNPYLKKNTKILKFDIVRTPQQIKRWNHLKNMTFKLELSKHIVKSCQNLSQDFGEETTNTSQSVVFKKLCHFVERPSLHLYQKDEVDKLIEKVILKRTKNWLHRVKDATNSRNHYHPYLRTLLVTLVLITMRRIISTYSITKLVDDLMYPISPNIPMAT</sequence>
<comment type="caution">
    <text evidence="1">The sequence shown here is derived from an EMBL/GenBank/DDBJ whole genome shotgun (WGS) entry which is preliminary data.</text>
</comment>
<protein>
    <submittedName>
        <fullName evidence="1">Uncharacterized protein</fullName>
    </submittedName>
</protein>
<dbReference type="AlphaFoldDB" id="A0A2I1H561"/>
<evidence type="ECO:0000313" key="2">
    <source>
        <dbReference type="Proteomes" id="UP000234323"/>
    </source>
</evidence>
<dbReference type="EMBL" id="LLXI01001501">
    <property type="protein sequence ID" value="PKY53974.1"/>
    <property type="molecule type" value="Genomic_DNA"/>
</dbReference>
<name>A0A2I1H561_9GLOM</name>
<evidence type="ECO:0000313" key="1">
    <source>
        <dbReference type="EMBL" id="PKY53974.1"/>
    </source>
</evidence>
<dbReference type="VEuPathDB" id="FungiDB:RhiirA1_470364"/>
<gene>
    <name evidence="1" type="ORF">RhiirA4_472490</name>
</gene>
<reference evidence="1 2" key="1">
    <citation type="submission" date="2015-10" db="EMBL/GenBank/DDBJ databases">
        <title>Genome analyses suggest a sexual origin of heterokaryosis in a supposedly ancient asexual fungus.</title>
        <authorList>
            <person name="Ropars J."/>
            <person name="Sedzielewska K."/>
            <person name="Noel J."/>
            <person name="Charron P."/>
            <person name="Farinelli L."/>
            <person name="Marton T."/>
            <person name="Kruger M."/>
            <person name="Pelin A."/>
            <person name="Brachmann A."/>
            <person name="Corradi N."/>
        </authorList>
    </citation>
    <scope>NUCLEOTIDE SEQUENCE [LARGE SCALE GENOMIC DNA]</scope>
    <source>
        <strain evidence="1 2">A4</strain>
    </source>
</reference>
<dbReference type="Proteomes" id="UP000234323">
    <property type="component" value="Unassembled WGS sequence"/>
</dbReference>
<keyword evidence="2" id="KW-1185">Reference proteome</keyword>
<proteinExistence type="predicted"/>
<dbReference type="VEuPathDB" id="FungiDB:RhiirFUN_003571"/>
<accession>A0A2I1H561</accession>
<organism evidence="1 2">
    <name type="scientific">Rhizophagus irregularis</name>
    <dbReference type="NCBI Taxonomy" id="588596"/>
    <lineage>
        <taxon>Eukaryota</taxon>
        <taxon>Fungi</taxon>
        <taxon>Fungi incertae sedis</taxon>
        <taxon>Mucoromycota</taxon>
        <taxon>Glomeromycotina</taxon>
        <taxon>Glomeromycetes</taxon>
        <taxon>Glomerales</taxon>
        <taxon>Glomeraceae</taxon>
        <taxon>Rhizophagus</taxon>
    </lineage>
</organism>
<dbReference type="VEuPathDB" id="FungiDB:FUN_017652"/>